<reference evidence="2" key="1">
    <citation type="submission" date="2023-07" db="EMBL/GenBank/DDBJ databases">
        <title>draft genome sequence of fig (Ficus carica).</title>
        <authorList>
            <person name="Takahashi T."/>
            <person name="Nishimura K."/>
        </authorList>
    </citation>
    <scope>NUCLEOTIDE SEQUENCE</scope>
</reference>
<keyword evidence="3" id="KW-1185">Reference proteome</keyword>
<organism evidence="2 3">
    <name type="scientific">Ficus carica</name>
    <name type="common">Common fig</name>
    <dbReference type="NCBI Taxonomy" id="3494"/>
    <lineage>
        <taxon>Eukaryota</taxon>
        <taxon>Viridiplantae</taxon>
        <taxon>Streptophyta</taxon>
        <taxon>Embryophyta</taxon>
        <taxon>Tracheophyta</taxon>
        <taxon>Spermatophyta</taxon>
        <taxon>Magnoliopsida</taxon>
        <taxon>eudicotyledons</taxon>
        <taxon>Gunneridae</taxon>
        <taxon>Pentapetalae</taxon>
        <taxon>rosids</taxon>
        <taxon>fabids</taxon>
        <taxon>Rosales</taxon>
        <taxon>Moraceae</taxon>
        <taxon>Ficeae</taxon>
        <taxon>Ficus</taxon>
    </lineage>
</organism>
<evidence type="ECO:0000256" key="1">
    <source>
        <dbReference type="SAM" id="MobiDB-lite"/>
    </source>
</evidence>
<dbReference type="Proteomes" id="UP001187192">
    <property type="component" value="Unassembled WGS sequence"/>
</dbReference>
<dbReference type="AlphaFoldDB" id="A0AA87ZQW7"/>
<protein>
    <submittedName>
        <fullName evidence="2">Uncharacterized protein</fullName>
    </submittedName>
</protein>
<feature type="compositionally biased region" description="Basic and acidic residues" evidence="1">
    <location>
        <begin position="78"/>
        <end position="91"/>
    </location>
</feature>
<dbReference type="EMBL" id="BTGU01000013">
    <property type="protein sequence ID" value="GMN41714.1"/>
    <property type="molecule type" value="Genomic_DNA"/>
</dbReference>
<comment type="caution">
    <text evidence="2">The sequence shown here is derived from an EMBL/GenBank/DDBJ whole genome shotgun (WGS) entry which is preliminary data.</text>
</comment>
<accession>A0AA87ZQW7</accession>
<gene>
    <name evidence="2" type="ORF">TIFTF001_010943</name>
</gene>
<sequence>MAQIRPSAKLKKKSLCEKSMPLVANIMKLSSLSFVTLSFRTPTAVDHEKKKKKKKKKRSASACTAEVLSDQTNDEVLVPERSRRSSQRSEEPESASKPLSYLMEPKKGSPLRLTGEKEDIDDRAADFIRRTREKIKKTDLNNSVSKCFFCISCLFLLLISLEKSALIASLFIASCYQTLVAL</sequence>
<evidence type="ECO:0000313" key="3">
    <source>
        <dbReference type="Proteomes" id="UP001187192"/>
    </source>
</evidence>
<proteinExistence type="predicted"/>
<dbReference type="Gramene" id="FCD_00033346-RA">
    <property type="protein sequence ID" value="FCD_00033346-RA:cds"/>
    <property type="gene ID" value="FCD_00033346"/>
</dbReference>
<feature type="compositionally biased region" description="Basic residues" evidence="1">
    <location>
        <begin position="49"/>
        <end position="59"/>
    </location>
</feature>
<evidence type="ECO:0000313" key="2">
    <source>
        <dbReference type="EMBL" id="GMN41714.1"/>
    </source>
</evidence>
<feature type="region of interest" description="Disordered" evidence="1">
    <location>
        <begin position="43"/>
        <end position="115"/>
    </location>
</feature>
<name>A0AA87ZQW7_FICCA</name>